<evidence type="ECO:0000313" key="3">
    <source>
        <dbReference type="RefSeq" id="XP_020747212.2"/>
    </source>
</evidence>
<reference evidence="3" key="2">
    <citation type="submission" date="2025-08" db="UniProtKB">
        <authorList>
            <consortium name="RefSeq"/>
        </authorList>
    </citation>
    <scope>IDENTIFICATION</scope>
    <source>
        <tissue evidence="3">Tongue muscle</tissue>
    </source>
</reference>
<name>A0A6J0XBI7_ODOVR</name>
<protein>
    <submittedName>
        <fullName evidence="3">WD repeat-containing protein 44-like</fullName>
    </submittedName>
</protein>
<dbReference type="KEGG" id="ovr:110136074"/>
<dbReference type="InParanoid" id="A0A6J0XBI7"/>
<feature type="compositionally biased region" description="Acidic residues" evidence="1">
    <location>
        <begin position="185"/>
        <end position="199"/>
    </location>
</feature>
<dbReference type="RefSeq" id="XP_020747212.2">
    <property type="nucleotide sequence ID" value="XM_020891553.2"/>
</dbReference>
<dbReference type="AlphaFoldDB" id="A0A6J0XBI7"/>
<feature type="region of interest" description="Disordered" evidence="1">
    <location>
        <begin position="238"/>
        <end position="292"/>
    </location>
</feature>
<gene>
    <name evidence="3" type="primary">LOC110136074</name>
</gene>
<dbReference type="GeneID" id="110136074"/>
<accession>A0A6J0XBI7</accession>
<feature type="region of interest" description="Disordered" evidence="1">
    <location>
        <begin position="143"/>
        <end position="208"/>
    </location>
</feature>
<feature type="compositionally biased region" description="Basic and acidic residues" evidence="1">
    <location>
        <begin position="161"/>
        <end position="177"/>
    </location>
</feature>
<feature type="compositionally biased region" description="Pro residues" evidence="1">
    <location>
        <begin position="249"/>
        <end position="292"/>
    </location>
</feature>
<sequence>MAEELVDVQYISLHGYIKNTPSDTEMHVEHQLRVDRTANPPEYLVLPGPLRPKQLPHLHTWPSQGQAQVLRGSLRSKPQGTTHMQRLVEGDNLILERYAQLDTSLRRQSPGLSLGSAPLSEVLFAQQHQGPGMEGQTFSKCLPEQREATDPKEEEEEVSSPEERETMDLREEKEASLPREGQNIDLEEEEEITSPEEGETCERKEEKEEVIPLEGKMCEMKDGEEALSFQLMEQRETCESLEEEEPISMFPPPNEFSPHTVFPPPTAPTPHSVFPPPTAPTPHSMFPPPNEFPPPRAFLLQYLFP</sequence>
<keyword evidence="2" id="KW-1185">Reference proteome</keyword>
<dbReference type="Proteomes" id="UP001652640">
    <property type="component" value="Chromosome 5"/>
</dbReference>
<organism evidence="2 3">
    <name type="scientific">Odocoileus virginianus</name>
    <name type="common">White-tailed deer</name>
    <dbReference type="NCBI Taxonomy" id="9874"/>
    <lineage>
        <taxon>Eukaryota</taxon>
        <taxon>Metazoa</taxon>
        <taxon>Chordata</taxon>
        <taxon>Craniata</taxon>
        <taxon>Vertebrata</taxon>
        <taxon>Euteleostomi</taxon>
        <taxon>Mammalia</taxon>
        <taxon>Eutheria</taxon>
        <taxon>Laurasiatheria</taxon>
        <taxon>Artiodactyla</taxon>
        <taxon>Ruminantia</taxon>
        <taxon>Pecora</taxon>
        <taxon>Cervidae</taxon>
        <taxon>Odocoileinae</taxon>
        <taxon>Odocoileus</taxon>
    </lineage>
</organism>
<evidence type="ECO:0000256" key="1">
    <source>
        <dbReference type="SAM" id="MobiDB-lite"/>
    </source>
</evidence>
<proteinExistence type="predicted"/>
<evidence type="ECO:0000313" key="2">
    <source>
        <dbReference type="Proteomes" id="UP001652640"/>
    </source>
</evidence>
<dbReference type="OrthoDB" id="9717178at2759"/>
<reference evidence="2" key="1">
    <citation type="journal article" date="2022" name="J. Hered.">
        <title>A De Novo Chromosome-Level Genome Assembly of the White-Tailed Deer, Odocoileus Virginianus.</title>
        <authorList>
            <person name="London E.W."/>
            <person name="Roca A.L."/>
            <person name="Novakofski J.E."/>
            <person name="Mateus-Pinilla N.E."/>
        </authorList>
    </citation>
    <scope>NUCLEOTIDE SEQUENCE [LARGE SCALE GENOMIC DNA]</scope>
</reference>